<dbReference type="AlphaFoldDB" id="A0A1W6LPT3"/>
<dbReference type="InterPro" id="IPR035959">
    <property type="entry name" value="RutC-like_sf"/>
</dbReference>
<accession>A0A1W6LPT3</accession>
<proteinExistence type="predicted"/>
<dbReference type="SUPFAM" id="SSF55298">
    <property type="entry name" value="YjgF-like"/>
    <property type="match status" value="2"/>
</dbReference>
<organism evidence="1 2">
    <name type="scientific">Sedimentisphaera salicampi</name>
    <dbReference type="NCBI Taxonomy" id="1941349"/>
    <lineage>
        <taxon>Bacteria</taxon>
        <taxon>Pseudomonadati</taxon>
        <taxon>Planctomycetota</taxon>
        <taxon>Phycisphaerae</taxon>
        <taxon>Sedimentisphaerales</taxon>
        <taxon>Sedimentisphaeraceae</taxon>
        <taxon>Sedimentisphaera</taxon>
    </lineage>
</organism>
<dbReference type="GO" id="GO:0019239">
    <property type="term" value="F:deaminase activity"/>
    <property type="evidence" value="ECO:0007669"/>
    <property type="project" value="TreeGrafter"/>
</dbReference>
<dbReference type="RefSeq" id="WP_085756386.1">
    <property type="nucleotide sequence ID" value="NZ_CP021023.1"/>
</dbReference>
<dbReference type="Proteomes" id="UP000193334">
    <property type="component" value="Chromosome"/>
</dbReference>
<evidence type="ECO:0000313" key="1">
    <source>
        <dbReference type="EMBL" id="ARN57766.1"/>
    </source>
</evidence>
<dbReference type="EMBL" id="CP021023">
    <property type="protein sequence ID" value="ARN57766.1"/>
    <property type="molecule type" value="Genomic_DNA"/>
</dbReference>
<dbReference type="KEGG" id="pbp:STSP1_02189"/>
<gene>
    <name evidence="1" type="ORF">STSP1_02189</name>
</gene>
<dbReference type="GO" id="GO:0005829">
    <property type="term" value="C:cytosol"/>
    <property type="evidence" value="ECO:0007669"/>
    <property type="project" value="TreeGrafter"/>
</dbReference>
<evidence type="ECO:0000313" key="2">
    <source>
        <dbReference type="Proteomes" id="UP000193334"/>
    </source>
</evidence>
<dbReference type="Gene3D" id="3.30.1330.40">
    <property type="entry name" value="RutC-like"/>
    <property type="match status" value="2"/>
</dbReference>
<sequence length="391" mass="42969">MEYITFDFSSNIRISVSKFKNKSGTEEYHLTFQPLNYASAGRQLSWIHAAYKDALRELGLDNQSALFRRFLCSDLVNQADLLEGFDFSSSDTARAGCAVSKVCQPPCGEAKVCLWAYHAVKHGSPAAKQLGSSCVSFTPDKQKHLFCASLSSTEAESSYLQTYAVFDDLAGRLEANSMTLKDNVVRTWFYVQNVDGNYKGLVDARREIFEKEGLTKDTHFIASTGIEGAWTDPACKVLLDYYAIDKLAEGQVQYISAPEHLSPTHIYGVTFERAASINYADRIHTLISGTASIDKEGEIVHPGDFEGQFDRTAENIDALLKAAGSSRQNLAAITAYLRDPSDSVPAERLIESCFPGVPSLLVVAPVCRPGWLVEIEGVAVTPADQPDMPDF</sequence>
<name>A0A1W6LPT3_9BACT</name>
<protein>
    <submittedName>
        <fullName evidence="1">Endoribonuclease L-PSP</fullName>
    </submittedName>
</protein>
<keyword evidence="2" id="KW-1185">Reference proteome</keyword>
<reference evidence="2" key="1">
    <citation type="submission" date="2017-04" db="EMBL/GenBank/DDBJ databases">
        <title>Comparative genomics and description of representatives of a novel lineage of planctomycetes thriving in anoxic sediments.</title>
        <authorList>
            <person name="Spring S."/>
            <person name="Bunk B."/>
            <person name="Sproer C."/>
        </authorList>
    </citation>
    <scope>NUCLEOTIDE SEQUENCE [LARGE SCALE GENOMIC DNA]</scope>
    <source>
        <strain evidence="2">ST-PulAB-D4</strain>
    </source>
</reference>
<dbReference type="PANTHER" id="PTHR11803">
    <property type="entry name" value="2-IMINOBUTANOATE/2-IMINOPROPANOATE DEAMINASE RIDA"/>
    <property type="match status" value="1"/>
</dbReference>
<dbReference type="InterPro" id="IPR006175">
    <property type="entry name" value="YjgF/YER057c/UK114"/>
</dbReference>
<dbReference type="PANTHER" id="PTHR11803:SF39">
    <property type="entry name" value="2-IMINOBUTANOATE_2-IMINOPROPANOATE DEAMINASE"/>
    <property type="match status" value="1"/>
</dbReference>
<dbReference type="STRING" id="1941349.STSP1_02189"/>
<dbReference type="Pfam" id="PF01042">
    <property type="entry name" value="Ribonuc_L-PSP"/>
    <property type="match status" value="1"/>
</dbReference>